<feature type="compositionally biased region" description="Basic residues" evidence="1">
    <location>
        <begin position="619"/>
        <end position="628"/>
    </location>
</feature>
<reference evidence="2 3" key="1">
    <citation type="submission" date="2019-03" db="EMBL/GenBank/DDBJ databases">
        <title>Single cell metagenomics reveals metabolic interactions within the superorganism composed of flagellate Streblomastix strix and complex community of Bacteroidetes bacteria on its surface.</title>
        <authorList>
            <person name="Treitli S.C."/>
            <person name="Kolisko M."/>
            <person name="Husnik F."/>
            <person name="Keeling P."/>
            <person name="Hampl V."/>
        </authorList>
    </citation>
    <scope>NUCLEOTIDE SEQUENCE [LARGE SCALE GENOMIC DNA]</scope>
    <source>
        <strain evidence="2">ST1C</strain>
    </source>
</reference>
<feature type="region of interest" description="Disordered" evidence="1">
    <location>
        <begin position="429"/>
        <end position="461"/>
    </location>
</feature>
<accession>A0A5J4W0Q1</accession>
<name>A0A5J4W0Q1_9EUKA</name>
<feature type="region of interest" description="Disordered" evidence="1">
    <location>
        <begin position="507"/>
        <end position="628"/>
    </location>
</feature>
<feature type="region of interest" description="Disordered" evidence="1">
    <location>
        <begin position="111"/>
        <end position="130"/>
    </location>
</feature>
<feature type="compositionally biased region" description="Basic and acidic residues" evidence="1">
    <location>
        <begin position="557"/>
        <end position="593"/>
    </location>
</feature>
<dbReference type="Proteomes" id="UP000324800">
    <property type="component" value="Unassembled WGS sequence"/>
</dbReference>
<dbReference type="EMBL" id="SNRW01003990">
    <property type="protein sequence ID" value="KAA6388425.1"/>
    <property type="molecule type" value="Genomic_DNA"/>
</dbReference>
<feature type="compositionally biased region" description="Basic and acidic residues" evidence="1">
    <location>
        <begin position="606"/>
        <end position="617"/>
    </location>
</feature>
<gene>
    <name evidence="2" type="ORF">EZS28_016048</name>
</gene>
<comment type="caution">
    <text evidence="2">The sequence shown here is derived from an EMBL/GenBank/DDBJ whole genome shotgun (WGS) entry which is preliminary data.</text>
</comment>
<dbReference type="AlphaFoldDB" id="A0A5J4W0Q1"/>
<feature type="compositionally biased region" description="Polar residues" evidence="1">
    <location>
        <begin position="594"/>
        <end position="605"/>
    </location>
</feature>
<evidence type="ECO:0000313" key="2">
    <source>
        <dbReference type="EMBL" id="KAA6388425.1"/>
    </source>
</evidence>
<proteinExistence type="predicted"/>
<feature type="region of interest" description="Disordered" evidence="1">
    <location>
        <begin position="275"/>
        <end position="300"/>
    </location>
</feature>
<feature type="compositionally biased region" description="Basic and acidic residues" evidence="1">
    <location>
        <begin position="275"/>
        <end position="296"/>
    </location>
</feature>
<organism evidence="2 3">
    <name type="scientific">Streblomastix strix</name>
    <dbReference type="NCBI Taxonomy" id="222440"/>
    <lineage>
        <taxon>Eukaryota</taxon>
        <taxon>Metamonada</taxon>
        <taxon>Preaxostyla</taxon>
        <taxon>Oxymonadida</taxon>
        <taxon>Streblomastigidae</taxon>
        <taxon>Streblomastix</taxon>
    </lineage>
</organism>
<protein>
    <submittedName>
        <fullName evidence="2">Uncharacterized protein</fullName>
    </submittedName>
</protein>
<evidence type="ECO:0000313" key="3">
    <source>
        <dbReference type="Proteomes" id="UP000324800"/>
    </source>
</evidence>
<feature type="compositionally biased region" description="Basic and acidic residues" evidence="1">
    <location>
        <begin position="440"/>
        <end position="449"/>
    </location>
</feature>
<feature type="compositionally biased region" description="Polar residues" evidence="1">
    <location>
        <begin position="451"/>
        <end position="461"/>
    </location>
</feature>
<evidence type="ECO:0000256" key="1">
    <source>
        <dbReference type="SAM" id="MobiDB-lite"/>
    </source>
</evidence>
<sequence>MLQTTNIQYSFQPTQFPNIPLLNLFLPTMNPPQIQMCESQLLSNENVRYQQNSIQPSQQAERTATQTVERLRLNETETRNIYNLLIPPIPAYLQQQTSRIPLLPFTTERNQQHRQIKRSKSPTVKKTDESEESDFLDEIIHGIAIPYLSQHKSDIEIVQQTWQNREYDQIRALGVIKYKNSKLYCQFAIQKPFTLGDWSQSIRIKLRRNESVIVYERQKENAIENRIGVKLKRLDKAILDAEAKINKAVVVAAVAVPMITNKYKNIGQGKEILQPHELMDTRDPRGHEEKESERKLPKQQQYSRLMDVVEKFHEIMKPIIEEEKKKPKIMLPRQYYEYPNKDGPVFFYPLKTYRPTPNSRPKDLNRSEEKWKQFDGDIREDLGRISQKDHASQDYQTQVNEWLAEQIIESETESKNQEQLTNELERIVADGTDDNGDNDQSEHAIEPKHFTNGNDALSSNDNGTQLQAIIKGEANLEIQITKISANTPPHNPSFITIPPELGQVKKKVVEPKKKIQSTNDHHIRSKTGSPKSVPDKSLGSPVTGANSDSSNHIIQQQERRKQEDAAPVTEDKSVKRFKDNKTSAESKKQKQESNFENQIEIVTNFETDKSEQSDQLRKNGGRKRGQRS</sequence>
<feature type="compositionally biased region" description="Polar residues" evidence="1">
    <location>
        <begin position="543"/>
        <end position="556"/>
    </location>
</feature>